<sequence length="134" mass="14506">MKTSTVLFLAAAVLEPVLAVDWGTMYEDTFQRGANSPFRSDGNGDCGKAFPGSISTISLSNILRFAISVSFTQGNVFWNDKVSSLIINPRFARCTFYVDAGCSGASADFGSDENARVYSIVQHNDAYSSFQCSK</sequence>
<dbReference type="OrthoDB" id="4450874at2759"/>
<accession>A0A2V1DEH0</accession>
<organism evidence="2 3">
    <name type="scientific">Periconia macrospinosa</name>
    <dbReference type="NCBI Taxonomy" id="97972"/>
    <lineage>
        <taxon>Eukaryota</taxon>
        <taxon>Fungi</taxon>
        <taxon>Dikarya</taxon>
        <taxon>Ascomycota</taxon>
        <taxon>Pezizomycotina</taxon>
        <taxon>Dothideomycetes</taxon>
        <taxon>Pleosporomycetidae</taxon>
        <taxon>Pleosporales</taxon>
        <taxon>Massarineae</taxon>
        <taxon>Periconiaceae</taxon>
        <taxon>Periconia</taxon>
    </lineage>
</organism>
<dbReference type="EMBL" id="KZ805491">
    <property type="protein sequence ID" value="PVH95579.1"/>
    <property type="molecule type" value="Genomic_DNA"/>
</dbReference>
<evidence type="ECO:0000313" key="2">
    <source>
        <dbReference type="EMBL" id="PVH95579.1"/>
    </source>
</evidence>
<evidence type="ECO:0000313" key="3">
    <source>
        <dbReference type="Proteomes" id="UP000244855"/>
    </source>
</evidence>
<proteinExistence type="predicted"/>
<name>A0A2V1DEH0_9PLEO</name>
<feature type="signal peptide" evidence="1">
    <location>
        <begin position="1"/>
        <end position="19"/>
    </location>
</feature>
<dbReference type="AlphaFoldDB" id="A0A2V1DEH0"/>
<protein>
    <submittedName>
        <fullName evidence="2">Uncharacterized protein</fullName>
    </submittedName>
</protein>
<gene>
    <name evidence="2" type="ORF">DM02DRAFT_660023</name>
</gene>
<keyword evidence="3" id="KW-1185">Reference proteome</keyword>
<dbReference type="Proteomes" id="UP000244855">
    <property type="component" value="Unassembled WGS sequence"/>
</dbReference>
<feature type="chain" id="PRO_5016117262" evidence="1">
    <location>
        <begin position="20"/>
        <end position="134"/>
    </location>
</feature>
<keyword evidence="1" id="KW-0732">Signal</keyword>
<reference evidence="2 3" key="1">
    <citation type="journal article" date="2018" name="Sci. Rep.">
        <title>Comparative genomics provides insights into the lifestyle and reveals functional heterogeneity of dark septate endophytic fungi.</title>
        <authorList>
            <person name="Knapp D.G."/>
            <person name="Nemeth J.B."/>
            <person name="Barry K."/>
            <person name="Hainaut M."/>
            <person name="Henrissat B."/>
            <person name="Johnson J."/>
            <person name="Kuo A."/>
            <person name="Lim J.H.P."/>
            <person name="Lipzen A."/>
            <person name="Nolan M."/>
            <person name="Ohm R.A."/>
            <person name="Tamas L."/>
            <person name="Grigoriev I.V."/>
            <person name="Spatafora J.W."/>
            <person name="Nagy L.G."/>
            <person name="Kovacs G.M."/>
        </authorList>
    </citation>
    <scope>NUCLEOTIDE SEQUENCE [LARGE SCALE GENOMIC DNA]</scope>
    <source>
        <strain evidence="2 3">DSE2036</strain>
    </source>
</reference>
<dbReference type="Gene3D" id="2.60.20.10">
    <property type="entry name" value="Crystallins"/>
    <property type="match status" value="1"/>
</dbReference>
<evidence type="ECO:0000256" key="1">
    <source>
        <dbReference type="SAM" id="SignalP"/>
    </source>
</evidence>